<dbReference type="Pfam" id="PF13673">
    <property type="entry name" value="Acetyltransf_10"/>
    <property type="match status" value="1"/>
</dbReference>
<dbReference type="SUPFAM" id="SSF55729">
    <property type="entry name" value="Acyl-CoA N-acyltransferases (Nat)"/>
    <property type="match status" value="1"/>
</dbReference>
<dbReference type="PROSITE" id="PS51186">
    <property type="entry name" value="GNAT"/>
    <property type="match status" value="1"/>
</dbReference>
<keyword evidence="3" id="KW-1185">Reference proteome</keyword>
<evidence type="ECO:0000313" key="2">
    <source>
        <dbReference type="EMBL" id="AZA12666.1"/>
    </source>
</evidence>
<organism evidence="2 3">
    <name type="scientific">Corynebacterium choanae</name>
    <dbReference type="NCBI Taxonomy" id="1862358"/>
    <lineage>
        <taxon>Bacteria</taxon>
        <taxon>Bacillati</taxon>
        <taxon>Actinomycetota</taxon>
        <taxon>Actinomycetes</taxon>
        <taxon>Mycobacteriales</taxon>
        <taxon>Corynebacteriaceae</taxon>
        <taxon>Corynebacterium</taxon>
    </lineage>
</organism>
<sequence length="168" mass="19174">MSLQLSHARLSQLSWKDIHDLYKLRVDVFVHEQQCPYQEIDDIDPLTDTLHIIGRDDRGMIMGCARLFPDTREHFVQKCLGDVVLDDASDLVQIGRLVTATSARGQGEGRRLLEYACALADAEYPGVLQVITAQVPLEQYYESFGFVRCGDVFDWDGMDHLPMMRRGR</sequence>
<dbReference type="KEGG" id="ccho:CCHOA_01190"/>
<dbReference type="InterPro" id="IPR000182">
    <property type="entry name" value="GNAT_dom"/>
</dbReference>
<dbReference type="Proteomes" id="UP000269019">
    <property type="component" value="Chromosome"/>
</dbReference>
<gene>
    <name evidence="2" type="ORF">CCHOA_01190</name>
</gene>
<accession>A0A3G6J3Z9</accession>
<reference evidence="2 3" key="1">
    <citation type="submission" date="2018-11" db="EMBL/GenBank/DDBJ databases">
        <authorList>
            <person name="Kleinhagauer T."/>
            <person name="Glaeser S.P."/>
            <person name="Spergser J."/>
            <person name="Ruckert C."/>
            <person name="Kaempfer P."/>
            <person name="Busse H.-J."/>
        </authorList>
    </citation>
    <scope>NUCLEOTIDE SEQUENCE [LARGE SCALE GENOMIC DNA]</scope>
    <source>
        <strain evidence="2 3">200CH</strain>
    </source>
</reference>
<keyword evidence="2" id="KW-0012">Acyltransferase</keyword>
<dbReference type="AlphaFoldDB" id="A0A3G6J3Z9"/>
<name>A0A3G6J3Z9_9CORY</name>
<evidence type="ECO:0000313" key="3">
    <source>
        <dbReference type="Proteomes" id="UP000269019"/>
    </source>
</evidence>
<dbReference type="OrthoDB" id="9796171at2"/>
<evidence type="ECO:0000259" key="1">
    <source>
        <dbReference type="PROSITE" id="PS51186"/>
    </source>
</evidence>
<dbReference type="InterPro" id="IPR016181">
    <property type="entry name" value="Acyl_CoA_acyltransferase"/>
</dbReference>
<protein>
    <submittedName>
        <fullName evidence="2">Putative acyltransferase</fullName>
    </submittedName>
</protein>
<dbReference type="GO" id="GO:0016747">
    <property type="term" value="F:acyltransferase activity, transferring groups other than amino-acyl groups"/>
    <property type="evidence" value="ECO:0007669"/>
    <property type="project" value="InterPro"/>
</dbReference>
<dbReference type="Gene3D" id="3.40.630.30">
    <property type="match status" value="1"/>
</dbReference>
<keyword evidence="2" id="KW-0808">Transferase</keyword>
<feature type="domain" description="N-acetyltransferase" evidence="1">
    <location>
        <begin position="8"/>
        <end position="168"/>
    </location>
</feature>
<dbReference type="RefSeq" id="WP_123925898.1">
    <property type="nucleotide sequence ID" value="NZ_CP033896.1"/>
</dbReference>
<dbReference type="EMBL" id="CP033896">
    <property type="protein sequence ID" value="AZA12666.1"/>
    <property type="molecule type" value="Genomic_DNA"/>
</dbReference>
<proteinExistence type="predicted"/>